<accession>A0A5C5G2B5</accession>
<dbReference type="OrthoDB" id="10250730at2759"/>
<evidence type="ECO:0000256" key="2">
    <source>
        <dbReference type="ARBA" id="ARBA00022723"/>
    </source>
</evidence>
<dbReference type="EMBL" id="SOZI01000030">
    <property type="protein sequence ID" value="TNY22121.1"/>
    <property type="molecule type" value="Genomic_DNA"/>
</dbReference>
<keyword evidence="4" id="KW-0862">Zinc</keyword>
<keyword evidence="7" id="KW-1185">Reference proteome</keyword>
<comment type="caution">
    <text evidence="6">The sequence shown here is derived from an EMBL/GenBank/DDBJ whole genome shotgun (WGS) entry which is preliminary data.</text>
</comment>
<name>A0A5C5G2B5_9BASI</name>
<dbReference type="InterPro" id="IPR001279">
    <property type="entry name" value="Metallo-B-lactamas"/>
</dbReference>
<dbReference type="STRING" id="5288.A0A5C5G2B5"/>
<evidence type="ECO:0000256" key="3">
    <source>
        <dbReference type="ARBA" id="ARBA00022801"/>
    </source>
</evidence>
<evidence type="ECO:0000259" key="5">
    <source>
        <dbReference type="SMART" id="SM00849"/>
    </source>
</evidence>
<proteinExistence type="inferred from homology"/>
<dbReference type="Proteomes" id="UP000311382">
    <property type="component" value="Unassembled WGS sequence"/>
</dbReference>
<comment type="similarity">
    <text evidence="1">Belongs to the metallo-beta-lactamase superfamily.</text>
</comment>
<dbReference type="SMART" id="SM00849">
    <property type="entry name" value="Lactamase_B"/>
    <property type="match status" value="1"/>
</dbReference>
<feature type="domain" description="Metallo-beta-lactamase" evidence="5">
    <location>
        <begin position="59"/>
        <end position="276"/>
    </location>
</feature>
<keyword evidence="2" id="KW-0479">Metal-binding</keyword>
<dbReference type="AlphaFoldDB" id="A0A5C5G2B5"/>
<protein>
    <submittedName>
        <fullName evidence="6">Beta-lactamase-like protein</fullName>
    </submittedName>
</protein>
<feature type="non-terminal residue" evidence="6">
    <location>
        <position position="316"/>
    </location>
</feature>
<reference evidence="6 7" key="1">
    <citation type="submission" date="2019-03" db="EMBL/GenBank/DDBJ databases">
        <title>Rhodosporidium diobovatum UCD-FST 08-225 genome sequencing, assembly, and annotation.</title>
        <authorList>
            <person name="Fakankun I.U."/>
            <person name="Fristensky B."/>
            <person name="Levin D.B."/>
        </authorList>
    </citation>
    <scope>NUCLEOTIDE SEQUENCE [LARGE SCALE GENOMIC DNA]</scope>
    <source>
        <strain evidence="6 7">UCD-FST 08-225</strain>
    </source>
</reference>
<evidence type="ECO:0000313" key="6">
    <source>
        <dbReference type="EMBL" id="TNY22121.1"/>
    </source>
</evidence>
<dbReference type="Gene3D" id="3.60.15.10">
    <property type="entry name" value="Ribonuclease Z/Hydroxyacylglutathione hydrolase-like"/>
    <property type="match status" value="1"/>
</dbReference>
<dbReference type="InterPro" id="IPR051013">
    <property type="entry name" value="MBL_superfamily_lactonases"/>
</dbReference>
<dbReference type="Pfam" id="PF00753">
    <property type="entry name" value="Lactamase_B"/>
    <property type="match status" value="1"/>
</dbReference>
<dbReference type="GO" id="GO:0016787">
    <property type="term" value="F:hydrolase activity"/>
    <property type="evidence" value="ECO:0007669"/>
    <property type="project" value="UniProtKB-KW"/>
</dbReference>
<evidence type="ECO:0000256" key="1">
    <source>
        <dbReference type="ARBA" id="ARBA00007749"/>
    </source>
</evidence>
<gene>
    <name evidence="6" type="ORF">DMC30DRAFT_362119</name>
</gene>
<dbReference type="PANTHER" id="PTHR42978">
    <property type="entry name" value="QUORUM-QUENCHING LACTONASE YTNP-RELATED-RELATED"/>
    <property type="match status" value="1"/>
</dbReference>
<organism evidence="6 7">
    <name type="scientific">Rhodotorula diobovata</name>
    <dbReference type="NCBI Taxonomy" id="5288"/>
    <lineage>
        <taxon>Eukaryota</taxon>
        <taxon>Fungi</taxon>
        <taxon>Dikarya</taxon>
        <taxon>Basidiomycota</taxon>
        <taxon>Pucciniomycotina</taxon>
        <taxon>Microbotryomycetes</taxon>
        <taxon>Sporidiobolales</taxon>
        <taxon>Sporidiobolaceae</taxon>
        <taxon>Rhodotorula</taxon>
    </lineage>
</organism>
<dbReference type="SUPFAM" id="SSF56281">
    <property type="entry name" value="Metallo-hydrolase/oxidoreductase"/>
    <property type="match status" value="1"/>
</dbReference>
<evidence type="ECO:0000256" key="4">
    <source>
        <dbReference type="ARBA" id="ARBA00022833"/>
    </source>
</evidence>
<dbReference type="GO" id="GO:0046872">
    <property type="term" value="F:metal ion binding"/>
    <property type="evidence" value="ECO:0007669"/>
    <property type="project" value="UniProtKB-KW"/>
</dbReference>
<dbReference type="InterPro" id="IPR036866">
    <property type="entry name" value="RibonucZ/Hydroxyglut_hydro"/>
</dbReference>
<dbReference type="PANTHER" id="PTHR42978:SF5">
    <property type="entry name" value="METALLO-BETA-LACTAMASE DOMAIN-CONTAINING PROTEIN"/>
    <property type="match status" value="1"/>
</dbReference>
<sequence>MATRDLELTGTAATPFSDWYDFPGGTARVSATAFAPASLYMPDWFVVLPAVQGAGHRHPSTVVLLKHDPTGRLALFDLGINSNWRDAIPANEQAAYDLFDVKVEADLVDVLAAKGIKPDDISTVILSHHHFDHVGDARQFPSAQFICGPDTRHKIRALDGHDNVLVLSWDESSPRVATFEHSYDVWGDGSCVLVDASGHTSGHIAALLRTGGCEYVLAAADCCHHPRLLAPDKGEEHYRLGKWREDGEPEEEAPRHSNYDDHALAEQTLERVKSAHRREDVMVVLAHDFRQWEAWGPDKMARRGVELNGWRSNGLK</sequence>
<evidence type="ECO:0000313" key="7">
    <source>
        <dbReference type="Proteomes" id="UP000311382"/>
    </source>
</evidence>
<dbReference type="CDD" id="cd07730">
    <property type="entry name" value="metallo-hydrolase-like_MBL-fold"/>
    <property type="match status" value="1"/>
</dbReference>
<keyword evidence="3" id="KW-0378">Hydrolase</keyword>